<reference evidence="1" key="1">
    <citation type="submission" date="2022-10" db="EMBL/GenBank/DDBJ databases">
        <title>Culturing micro-colonial fungi from biological soil crusts in the Mojave desert and describing Neophaeococcomyces mojavensis, and introducing the new genera and species Taxawa tesnikishii.</title>
        <authorList>
            <person name="Kurbessoian T."/>
            <person name="Stajich J.E."/>
        </authorList>
    </citation>
    <scope>NUCLEOTIDE SEQUENCE</scope>
    <source>
        <strain evidence="1">JES_112</strain>
    </source>
</reference>
<keyword evidence="2" id="KW-1185">Reference proteome</keyword>
<protein>
    <submittedName>
        <fullName evidence="1">Uncharacterized protein</fullName>
    </submittedName>
</protein>
<comment type="caution">
    <text evidence="1">The sequence shown here is derived from an EMBL/GenBank/DDBJ whole genome shotgun (WGS) entry which is preliminary data.</text>
</comment>
<sequence length="518" mass="57760">MGIKDTSTANNNLVELQSIPDASHEETATKVGGHGDEALKVLGEHLEVITQEEEERVLRKIDWRLVPVLMLVNSVQLIDKNTLSAAATYGLIQQAKLKAQEYSMLVALFYVGYLVAEYPSNYLMQKFPTGKYLTVNFILWGVVLACSGAATNFAGLAACRFLLGVFEAPLNPGLIVITSSWWKTGEQARRVGLWYSSAGFINLVVVLIFYGIAHIRVGNMFPYQWMFLIFGLFTVLVGTILFWVLPDSPMTCRFLNERERMVAIQRIKDNQTGIKNTEHKGYQVVEAFKDPKVWILTIGVFFQNMTNALQSSFTGLIIKGLGYNTYHAVLLTMPASAVIGITCLAVTWFLSSSWGQNKRIFAIICCYVPGIIGTVLLYAVPLKKSTVGVHLFAVYFVNTISTCASIMYSLVASNIAGYTKKSVVNSMFFISYSLGNIVSPQAFLQKEAPRYQTGIAVTLASFCANILLFSSLYVIYTISNRRRDKEAASQPVMDEDTRMRLAFSDLTDLQNRNMRYAL</sequence>
<dbReference type="EMBL" id="JAPDRQ010000067">
    <property type="protein sequence ID" value="KAJ9657231.1"/>
    <property type="molecule type" value="Genomic_DNA"/>
</dbReference>
<accession>A0ACC3A8U4</accession>
<gene>
    <name evidence="1" type="ORF">H2198_004457</name>
</gene>
<proteinExistence type="predicted"/>
<evidence type="ECO:0000313" key="1">
    <source>
        <dbReference type="EMBL" id="KAJ9657231.1"/>
    </source>
</evidence>
<dbReference type="Proteomes" id="UP001172386">
    <property type="component" value="Unassembled WGS sequence"/>
</dbReference>
<name>A0ACC3A8U4_9EURO</name>
<organism evidence="1 2">
    <name type="scientific">Neophaeococcomyces mojaviensis</name>
    <dbReference type="NCBI Taxonomy" id="3383035"/>
    <lineage>
        <taxon>Eukaryota</taxon>
        <taxon>Fungi</taxon>
        <taxon>Dikarya</taxon>
        <taxon>Ascomycota</taxon>
        <taxon>Pezizomycotina</taxon>
        <taxon>Eurotiomycetes</taxon>
        <taxon>Chaetothyriomycetidae</taxon>
        <taxon>Chaetothyriales</taxon>
        <taxon>Chaetothyriales incertae sedis</taxon>
        <taxon>Neophaeococcomyces</taxon>
    </lineage>
</organism>
<evidence type="ECO:0000313" key="2">
    <source>
        <dbReference type="Proteomes" id="UP001172386"/>
    </source>
</evidence>